<protein>
    <submittedName>
        <fullName evidence="3">1-phosphatidylinositol 4,5-bisphosphate phosphodiesterase beta-1</fullName>
    </submittedName>
</protein>
<dbReference type="Gene3D" id="2.30.29.240">
    <property type="match status" value="1"/>
</dbReference>
<dbReference type="EMBL" id="SRLO01002775">
    <property type="protein sequence ID" value="TNN32320.1"/>
    <property type="molecule type" value="Genomic_DNA"/>
</dbReference>
<dbReference type="Gene3D" id="1.10.238.10">
    <property type="entry name" value="EF-hand"/>
    <property type="match status" value="1"/>
</dbReference>
<comment type="caution">
    <text evidence="3">The sequence shown here is derived from an EMBL/GenBank/DDBJ whole genome shotgun (WGS) entry which is preliminary data.</text>
</comment>
<evidence type="ECO:0000313" key="4">
    <source>
        <dbReference type="Proteomes" id="UP000314294"/>
    </source>
</evidence>
<name>A0A4Z2EUK7_9TELE</name>
<feature type="region of interest" description="Disordered" evidence="1">
    <location>
        <begin position="107"/>
        <end position="155"/>
    </location>
</feature>
<evidence type="ECO:0000259" key="2">
    <source>
        <dbReference type="Pfam" id="PF22631"/>
    </source>
</evidence>
<evidence type="ECO:0000313" key="3">
    <source>
        <dbReference type="EMBL" id="TNN32320.1"/>
    </source>
</evidence>
<dbReference type="SUPFAM" id="SSF47473">
    <property type="entry name" value="EF-hand"/>
    <property type="match status" value="1"/>
</dbReference>
<dbReference type="InterPro" id="IPR053945">
    <property type="entry name" value="PLCB1-4-like_EFh"/>
</dbReference>
<dbReference type="AlphaFoldDB" id="A0A4Z2EUK7"/>
<evidence type="ECO:0000256" key="1">
    <source>
        <dbReference type="SAM" id="MobiDB-lite"/>
    </source>
</evidence>
<proteinExistence type="predicted"/>
<accession>A0A4Z2EUK7</accession>
<dbReference type="InterPro" id="IPR011992">
    <property type="entry name" value="EF-hand-dom_pair"/>
</dbReference>
<dbReference type="Proteomes" id="UP000314294">
    <property type="component" value="Unassembled WGS sequence"/>
</dbReference>
<sequence>MFSADRKRVEMALENCNLPSVRNDSIPLEDFTPEVYSLFLGNICPRTELDHIFSDMGAKSRPYLNVEQLTEFINNKQRDPRLNEILYPPLKAEQVQLLVDKYEADASLAQREDDEDEKKDEMKKKKKEEGKKRKKKDGEGEKKKEEEKKEKKKEE</sequence>
<reference evidence="3 4" key="1">
    <citation type="submission" date="2019-03" db="EMBL/GenBank/DDBJ databases">
        <title>First draft genome of Liparis tanakae, snailfish: a comprehensive survey of snailfish specific genes.</title>
        <authorList>
            <person name="Kim W."/>
            <person name="Song I."/>
            <person name="Jeong J.-H."/>
            <person name="Kim D."/>
            <person name="Kim S."/>
            <person name="Ryu S."/>
            <person name="Song J.Y."/>
            <person name="Lee S.K."/>
        </authorList>
    </citation>
    <scope>NUCLEOTIDE SEQUENCE [LARGE SCALE GENOMIC DNA]</scope>
    <source>
        <tissue evidence="3">Muscle</tissue>
    </source>
</reference>
<dbReference type="OrthoDB" id="269822at2759"/>
<keyword evidence="4" id="KW-1185">Reference proteome</keyword>
<feature type="compositionally biased region" description="Basic and acidic residues" evidence="1">
    <location>
        <begin position="119"/>
        <end position="155"/>
    </location>
</feature>
<feature type="domain" description="Phosphoinositide phospholipase C beta 1-4-like EF-hand" evidence="2">
    <location>
        <begin position="1"/>
        <end position="44"/>
    </location>
</feature>
<gene>
    <name evidence="3" type="primary">Plcb1_6</name>
    <name evidence="3" type="ORF">EYF80_057522</name>
</gene>
<dbReference type="Pfam" id="PF22631">
    <property type="entry name" value="PLCB1-4-like_EFh"/>
    <property type="match status" value="1"/>
</dbReference>
<organism evidence="3 4">
    <name type="scientific">Liparis tanakae</name>
    <name type="common">Tanaka's snailfish</name>
    <dbReference type="NCBI Taxonomy" id="230148"/>
    <lineage>
        <taxon>Eukaryota</taxon>
        <taxon>Metazoa</taxon>
        <taxon>Chordata</taxon>
        <taxon>Craniata</taxon>
        <taxon>Vertebrata</taxon>
        <taxon>Euteleostomi</taxon>
        <taxon>Actinopterygii</taxon>
        <taxon>Neopterygii</taxon>
        <taxon>Teleostei</taxon>
        <taxon>Neoteleostei</taxon>
        <taxon>Acanthomorphata</taxon>
        <taxon>Eupercaria</taxon>
        <taxon>Perciformes</taxon>
        <taxon>Cottioidei</taxon>
        <taxon>Cottales</taxon>
        <taxon>Liparidae</taxon>
        <taxon>Liparis</taxon>
    </lineage>
</organism>